<evidence type="ECO:0000313" key="3">
    <source>
        <dbReference type="EMBL" id="KAG2114668.1"/>
    </source>
</evidence>
<keyword evidence="4" id="KW-1185">Reference proteome</keyword>
<feature type="domain" description="DUF6532" evidence="2">
    <location>
        <begin position="75"/>
        <end position="239"/>
    </location>
</feature>
<dbReference type="EMBL" id="JABBWM010000009">
    <property type="protein sequence ID" value="KAG2114668.1"/>
    <property type="molecule type" value="Genomic_DNA"/>
</dbReference>
<proteinExistence type="predicted"/>
<dbReference type="InterPro" id="IPR045341">
    <property type="entry name" value="DUF6532"/>
</dbReference>
<dbReference type="AlphaFoldDB" id="A0A9P7FD11"/>
<dbReference type="Proteomes" id="UP000823399">
    <property type="component" value="Unassembled WGS sequence"/>
</dbReference>
<organism evidence="3 4">
    <name type="scientific">Suillus discolor</name>
    <dbReference type="NCBI Taxonomy" id="1912936"/>
    <lineage>
        <taxon>Eukaryota</taxon>
        <taxon>Fungi</taxon>
        <taxon>Dikarya</taxon>
        <taxon>Basidiomycota</taxon>
        <taxon>Agaricomycotina</taxon>
        <taxon>Agaricomycetes</taxon>
        <taxon>Agaricomycetidae</taxon>
        <taxon>Boletales</taxon>
        <taxon>Suillineae</taxon>
        <taxon>Suillaceae</taxon>
        <taxon>Suillus</taxon>
    </lineage>
</organism>
<comment type="caution">
    <text evidence="3">The sequence shown here is derived from an EMBL/GenBank/DDBJ whole genome shotgun (WGS) entry which is preliminary data.</text>
</comment>
<dbReference type="RefSeq" id="XP_041296616.1">
    <property type="nucleotide sequence ID" value="XM_041441098.1"/>
</dbReference>
<accession>A0A9P7FD11</accession>
<feature type="compositionally biased region" description="Basic residues" evidence="1">
    <location>
        <begin position="1"/>
        <end position="11"/>
    </location>
</feature>
<dbReference type="Pfam" id="PF20149">
    <property type="entry name" value="DUF6532"/>
    <property type="match status" value="1"/>
</dbReference>
<evidence type="ECO:0000313" key="4">
    <source>
        <dbReference type="Proteomes" id="UP000823399"/>
    </source>
</evidence>
<evidence type="ECO:0000259" key="2">
    <source>
        <dbReference type="Pfam" id="PF20149"/>
    </source>
</evidence>
<feature type="region of interest" description="Disordered" evidence="1">
    <location>
        <begin position="1"/>
        <end position="50"/>
    </location>
</feature>
<dbReference type="GeneID" id="64703357"/>
<name>A0A9P7FD11_9AGAM</name>
<dbReference type="OrthoDB" id="2685117at2759"/>
<protein>
    <recommendedName>
        <fullName evidence="2">DUF6532 domain-containing protein</fullName>
    </recommendedName>
</protein>
<reference evidence="3" key="1">
    <citation type="journal article" date="2020" name="New Phytol.">
        <title>Comparative genomics reveals dynamic genome evolution in host specialist ectomycorrhizal fungi.</title>
        <authorList>
            <person name="Lofgren L.A."/>
            <person name="Nguyen N.H."/>
            <person name="Vilgalys R."/>
            <person name="Ruytinx J."/>
            <person name="Liao H.L."/>
            <person name="Branco S."/>
            <person name="Kuo A."/>
            <person name="LaButti K."/>
            <person name="Lipzen A."/>
            <person name="Andreopoulos W."/>
            <person name="Pangilinan J."/>
            <person name="Riley R."/>
            <person name="Hundley H."/>
            <person name="Na H."/>
            <person name="Barry K."/>
            <person name="Grigoriev I.V."/>
            <person name="Stajich J.E."/>
            <person name="Kennedy P.G."/>
        </authorList>
    </citation>
    <scope>NUCLEOTIDE SEQUENCE</scope>
    <source>
        <strain evidence="3">FC423</strain>
    </source>
</reference>
<feature type="compositionally biased region" description="Polar residues" evidence="1">
    <location>
        <begin position="12"/>
        <end position="24"/>
    </location>
</feature>
<evidence type="ECO:0000256" key="1">
    <source>
        <dbReference type="SAM" id="MobiDB-lite"/>
    </source>
</evidence>
<gene>
    <name evidence="3" type="ORF">F5147DRAFT_769984</name>
</gene>
<sequence length="257" mass="28832">MVNQPKTKRARTSNPQSNNDSQVAGDSGGDMQVDTDSEVGHTSVGHRTKAAKNGAKQKTLGFFPDLWVKLLDYTKACFRLHLAIADPFPAHEEALSDTGICMELITESIVAWEAQNCRLEAGFYLQYEQDMATVIRIYNDSINFRSKIKQIAINVVPVEYKLSSSESEIKQKASALLKGLNFLHGDRDKHDCASNFVHSGIRSVCLQAFYDSGLKLLRQFAEFHNAIPYKALLLVMTIMLKQVTDDEYHGEKLDEEL</sequence>